<dbReference type="AlphaFoldDB" id="A0A178YR91"/>
<proteinExistence type="predicted"/>
<reference evidence="1 2" key="1">
    <citation type="submission" date="2015-11" db="EMBL/GenBank/DDBJ databases">
        <title>Ensifer anhuiense sp. nov., an effective nitrogen fixation bacterium with Glycine soja.</title>
        <authorList>
            <person name="Yan H."/>
            <person name="Chen W."/>
        </authorList>
    </citation>
    <scope>NUCLEOTIDE SEQUENCE [LARGE SCALE GENOMIC DNA]</scope>
    <source>
        <strain evidence="1 2">LMG 7837</strain>
    </source>
</reference>
<keyword evidence="2" id="KW-1185">Reference proteome</keyword>
<gene>
    <name evidence="1" type="ORF">ATB98_03335</name>
</gene>
<comment type="caution">
    <text evidence="1">The sequence shown here is derived from an EMBL/GenBank/DDBJ whole genome shotgun (WGS) entry which is preliminary data.</text>
</comment>
<accession>A0A178YR91</accession>
<sequence>MSVLLQDLQRLAGLFAREAMSASIVTQALWAKCLLLWPICAVPTERSASHSRQAENIIGVIGGLS</sequence>
<name>A0A178YR91_SINSA</name>
<dbReference type="STRING" id="36856.ATB98_03335"/>
<evidence type="ECO:0000313" key="2">
    <source>
        <dbReference type="Proteomes" id="UP000078507"/>
    </source>
</evidence>
<dbReference type="EMBL" id="LNQB01000049">
    <property type="protein sequence ID" value="OAP49907.1"/>
    <property type="molecule type" value="Genomic_DNA"/>
</dbReference>
<dbReference type="Proteomes" id="UP000078507">
    <property type="component" value="Unassembled WGS sequence"/>
</dbReference>
<evidence type="ECO:0000313" key="1">
    <source>
        <dbReference type="EMBL" id="OAP49907.1"/>
    </source>
</evidence>
<protein>
    <submittedName>
        <fullName evidence="1">Uncharacterized protein</fullName>
    </submittedName>
</protein>
<organism evidence="1 2">
    <name type="scientific">Sinorhizobium saheli</name>
    <dbReference type="NCBI Taxonomy" id="36856"/>
    <lineage>
        <taxon>Bacteria</taxon>
        <taxon>Pseudomonadati</taxon>
        <taxon>Pseudomonadota</taxon>
        <taxon>Alphaproteobacteria</taxon>
        <taxon>Hyphomicrobiales</taxon>
        <taxon>Rhizobiaceae</taxon>
        <taxon>Sinorhizobium/Ensifer group</taxon>
        <taxon>Sinorhizobium</taxon>
    </lineage>
</organism>